<feature type="region of interest" description="Disordered" evidence="1">
    <location>
        <begin position="546"/>
        <end position="794"/>
    </location>
</feature>
<feature type="compositionally biased region" description="Basic residues" evidence="1">
    <location>
        <begin position="709"/>
        <end position="719"/>
    </location>
</feature>
<sequence length="794" mass="85192">MPAFFFTSFTTSAIPDSPRPEPERSPSPVAHDAAVHALAHLYTEADALNNEWAEHASALDDERSVRERREAELRAVVLGRRDQRRREGTKPMAILPATRADSKDDSGLNVVWPEQPAVVVAPLSPRRSAPDAAKSQASDRTPTTQLAASTSSSTSTWNGGAASAPVPAAQARRIEPTSKTKSLLDIFVPATATSTTPQIPPTHPPDSDIDARRALLPQRRSTSTQPAPVPRPLASATVAAAHITIKEEPASPSPALSIVDLARHPLKLEDEEERLRALLKTKAKKRKAPTTTPTATASTPPRTASATVPIAPATASSSSAFAPRTNSLPPKPAAVSVPSTLPQKPSAPPTSSTTTNPAHLPKPAQSVPTPTQAPAPLPTPVAAPAPTPAPAISLSLALPAKPTSGPAPASRLAAFFGSSPEKEKQRESTTEVPIVKPPSGVPSSSVMKSMIRPTSPGRRKPHVPRKAPPPVIGKSITEVLLATGDHRPMIGVGGTRKGAVVPVAPLPLRSNTVKKQEEVPVQNARGGSAVPRVNGVEMLSLPTEIEARARSRSRSASVRRSRSRSHSVVPPSVEDLNASTSLRAFKRARSRDSAEPPAKRLKSPVLAGIREESVSVDMEIERDEEDVIVYNPKEDAKSESAPSREGQGASRTDERGRQGTDERAPSVSERGRPREPPIAPRGRGRGRGRGGPPPRTQTYRPPLSSRIRSASRSRSRSRSRSSDYRRRSSSPYRRSRSRSRSPYGYRRSRYSYSRSPSPPPRGGRYYSRSRSPPRTYGNGYGGRSPPRLLRRMER</sequence>
<feature type="compositionally biased region" description="Low complexity" evidence="1">
    <location>
        <begin position="349"/>
        <end position="358"/>
    </location>
</feature>
<feature type="compositionally biased region" description="Low complexity" evidence="1">
    <location>
        <begin position="141"/>
        <end position="171"/>
    </location>
</feature>
<gene>
    <name evidence="2" type="ORF">EXIGLDRAFT_724258</name>
</gene>
<dbReference type="AlphaFoldDB" id="A0A166BBM4"/>
<reference evidence="2 3" key="1">
    <citation type="journal article" date="2016" name="Mol. Biol. Evol.">
        <title>Comparative Genomics of Early-Diverging Mushroom-Forming Fungi Provides Insights into the Origins of Lignocellulose Decay Capabilities.</title>
        <authorList>
            <person name="Nagy L.G."/>
            <person name="Riley R."/>
            <person name="Tritt A."/>
            <person name="Adam C."/>
            <person name="Daum C."/>
            <person name="Floudas D."/>
            <person name="Sun H."/>
            <person name="Yadav J.S."/>
            <person name="Pangilinan J."/>
            <person name="Larsson K.H."/>
            <person name="Matsuura K."/>
            <person name="Barry K."/>
            <person name="Labutti K."/>
            <person name="Kuo R."/>
            <person name="Ohm R.A."/>
            <person name="Bhattacharya S.S."/>
            <person name="Shirouzu T."/>
            <person name="Yoshinaga Y."/>
            <person name="Martin F.M."/>
            <person name="Grigoriev I.V."/>
            <person name="Hibbett D.S."/>
        </authorList>
    </citation>
    <scope>NUCLEOTIDE SEQUENCE [LARGE SCALE GENOMIC DNA]</scope>
    <source>
        <strain evidence="2 3">HHB12029</strain>
    </source>
</reference>
<feature type="region of interest" description="Disordered" evidence="1">
    <location>
        <begin position="82"/>
        <end position="182"/>
    </location>
</feature>
<feature type="compositionally biased region" description="Low complexity" evidence="1">
    <location>
        <begin position="762"/>
        <end position="774"/>
    </location>
</feature>
<dbReference type="STRING" id="1314781.A0A166BBM4"/>
<accession>A0A166BBM4</accession>
<feature type="compositionally biased region" description="Basic residues" evidence="1">
    <location>
        <begin position="550"/>
        <end position="565"/>
    </location>
</feature>
<proteinExistence type="predicted"/>
<keyword evidence="3" id="KW-1185">Reference proteome</keyword>
<name>A0A166BBM4_EXIGL</name>
<feature type="compositionally biased region" description="Basic and acidic residues" evidence="1">
    <location>
        <begin position="420"/>
        <end position="429"/>
    </location>
</feature>
<feature type="region of interest" description="Disordered" evidence="1">
    <location>
        <begin position="1"/>
        <end position="29"/>
    </location>
</feature>
<feature type="compositionally biased region" description="Pro residues" evidence="1">
    <location>
        <begin position="371"/>
        <end position="384"/>
    </location>
</feature>
<feature type="compositionally biased region" description="Low complexity" evidence="1">
    <location>
        <begin position="1"/>
        <end position="12"/>
    </location>
</feature>
<dbReference type="Proteomes" id="UP000077266">
    <property type="component" value="Unassembled WGS sequence"/>
</dbReference>
<evidence type="ECO:0000256" key="1">
    <source>
        <dbReference type="SAM" id="MobiDB-lite"/>
    </source>
</evidence>
<evidence type="ECO:0000313" key="3">
    <source>
        <dbReference type="Proteomes" id="UP000077266"/>
    </source>
</evidence>
<feature type="region of interest" description="Disordered" evidence="1">
    <location>
        <begin position="280"/>
        <end position="384"/>
    </location>
</feature>
<feature type="compositionally biased region" description="Low complexity" evidence="1">
    <location>
        <begin position="740"/>
        <end position="755"/>
    </location>
</feature>
<dbReference type="EMBL" id="KV425907">
    <property type="protein sequence ID" value="KZV99699.1"/>
    <property type="molecule type" value="Genomic_DNA"/>
</dbReference>
<evidence type="ECO:0000313" key="2">
    <source>
        <dbReference type="EMBL" id="KZV99699.1"/>
    </source>
</evidence>
<organism evidence="2 3">
    <name type="scientific">Exidia glandulosa HHB12029</name>
    <dbReference type="NCBI Taxonomy" id="1314781"/>
    <lineage>
        <taxon>Eukaryota</taxon>
        <taxon>Fungi</taxon>
        <taxon>Dikarya</taxon>
        <taxon>Basidiomycota</taxon>
        <taxon>Agaricomycotina</taxon>
        <taxon>Agaricomycetes</taxon>
        <taxon>Auriculariales</taxon>
        <taxon>Exidiaceae</taxon>
        <taxon>Exidia</taxon>
    </lineage>
</organism>
<feature type="compositionally biased region" description="Basic and acidic residues" evidence="1">
    <location>
        <begin position="651"/>
        <end position="675"/>
    </location>
</feature>
<feature type="region of interest" description="Disordered" evidence="1">
    <location>
        <begin position="418"/>
        <end position="471"/>
    </location>
</feature>
<protein>
    <submittedName>
        <fullName evidence="2">Uncharacterized protein</fullName>
    </submittedName>
</protein>
<feature type="compositionally biased region" description="Acidic residues" evidence="1">
    <location>
        <begin position="618"/>
        <end position="627"/>
    </location>
</feature>
<feature type="compositionally biased region" description="Low complexity" evidence="1">
    <location>
        <begin position="289"/>
        <end position="323"/>
    </location>
</feature>
<dbReference type="InParanoid" id="A0A166BBM4"/>